<evidence type="ECO:0000256" key="9">
    <source>
        <dbReference type="ARBA" id="ARBA00023136"/>
    </source>
</evidence>
<keyword evidence="8" id="KW-0496">Mitochondrion</keyword>
<keyword evidence="7" id="KW-1133">Transmembrane helix</keyword>
<dbReference type="PANTHER" id="PTHR45671:SF12">
    <property type="entry name" value="MITOCHONDRIAL PHOSPHATE CARRIER PROTEIN"/>
    <property type="match status" value="1"/>
</dbReference>
<keyword evidence="6" id="KW-0999">Mitochondrion inner membrane</keyword>
<evidence type="ECO:0000256" key="5">
    <source>
        <dbReference type="ARBA" id="ARBA00022737"/>
    </source>
</evidence>
<evidence type="ECO:0000256" key="10">
    <source>
        <dbReference type="PROSITE-ProRule" id="PRU00282"/>
    </source>
</evidence>
<evidence type="ECO:0000313" key="13">
    <source>
        <dbReference type="Proteomes" id="UP001189429"/>
    </source>
</evidence>
<comment type="similarity">
    <text evidence="2">Belongs to the mitochondrial carrier (TC 2.A.29) family.</text>
</comment>
<gene>
    <name evidence="12" type="ORF">PCOR1329_LOCUS61792</name>
</gene>
<dbReference type="Gene3D" id="1.50.40.10">
    <property type="entry name" value="Mitochondrial carrier domain"/>
    <property type="match status" value="1"/>
</dbReference>
<feature type="repeat" description="Solcar" evidence="10">
    <location>
        <begin position="465"/>
        <end position="550"/>
    </location>
</feature>
<dbReference type="PANTHER" id="PTHR45671">
    <property type="entry name" value="SOLUTE CARRIER FAMILY 25 (MITOCHONDRIAL CARRIER PHOSPHATE CARRIER), MEMBER 3, LIKE-RELATED-RELATED"/>
    <property type="match status" value="1"/>
</dbReference>
<protein>
    <submittedName>
        <fullName evidence="12">Uncharacterized protein</fullName>
    </submittedName>
</protein>
<keyword evidence="9 10" id="KW-0472">Membrane</keyword>
<evidence type="ECO:0000256" key="1">
    <source>
        <dbReference type="ARBA" id="ARBA00004448"/>
    </source>
</evidence>
<evidence type="ECO:0000313" key="12">
    <source>
        <dbReference type="EMBL" id="CAK0877881.1"/>
    </source>
</evidence>
<reference evidence="12" key="1">
    <citation type="submission" date="2023-10" db="EMBL/GenBank/DDBJ databases">
        <authorList>
            <person name="Chen Y."/>
            <person name="Shah S."/>
            <person name="Dougan E. K."/>
            <person name="Thang M."/>
            <person name="Chan C."/>
        </authorList>
    </citation>
    <scope>NUCLEOTIDE SEQUENCE [LARGE SCALE GENOMIC DNA]</scope>
</reference>
<evidence type="ECO:0000256" key="4">
    <source>
        <dbReference type="ARBA" id="ARBA00022692"/>
    </source>
</evidence>
<feature type="compositionally biased region" description="Basic and acidic residues" evidence="11">
    <location>
        <begin position="340"/>
        <end position="370"/>
    </location>
</feature>
<evidence type="ECO:0000256" key="8">
    <source>
        <dbReference type="ARBA" id="ARBA00023128"/>
    </source>
</evidence>
<feature type="region of interest" description="Disordered" evidence="11">
    <location>
        <begin position="326"/>
        <end position="370"/>
    </location>
</feature>
<keyword evidence="5" id="KW-0677">Repeat</keyword>
<evidence type="ECO:0000256" key="2">
    <source>
        <dbReference type="ARBA" id="ARBA00006375"/>
    </source>
</evidence>
<keyword evidence="3" id="KW-0813">Transport</keyword>
<keyword evidence="13" id="KW-1185">Reference proteome</keyword>
<proteinExistence type="inferred from homology"/>
<evidence type="ECO:0000256" key="3">
    <source>
        <dbReference type="ARBA" id="ARBA00022448"/>
    </source>
</evidence>
<dbReference type="InterPro" id="IPR018108">
    <property type="entry name" value="MCP_transmembrane"/>
</dbReference>
<dbReference type="PROSITE" id="PS50920">
    <property type="entry name" value="SOLCAR"/>
    <property type="match status" value="1"/>
</dbReference>
<evidence type="ECO:0000256" key="7">
    <source>
        <dbReference type="ARBA" id="ARBA00022989"/>
    </source>
</evidence>
<dbReference type="EMBL" id="CAUYUJ010017782">
    <property type="protein sequence ID" value="CAK0877881.1"/>
    <property type="molecule type" value="Genomic_DNA"/>
</dbReference>
<keyword evidence="4 10" id="KW-0812">Transmembrane</keyword>
<dbReference type="SUPFAM" id="SSF103506">
    <property type="entry name" value="Mitochondrial carrier"/>
    <property type="match status" value="1"/>
</dbReference>
<evidence type="ECO:0000256" key="6">
    <source>
        <dbReference type="ARBA" id="ARBA00022792"/>
    </source>
</evidence>
<name>A0ABN9VWA1_9DINO</name>
<comment type="subcellular location">
    <subcellularLocation>
        <location evidence="1">Mitochondrion inner membrane</location>
        <topology evidence="1">Multi-pass membrane protein</topology>
    </subcellularLocation>
</comment>
<comment type="caution">
    <text evidence="12">The sequence shown here is derived from an EMBL/GenBank/DDBJ whole genome shotgun (WGS) entry which is preliminary data.</text>
</comment>
<accession>A0ABN9VWA1</accession>
<evidence type="ECO:0000256" key="11">
    <source>
        <dbReference type="SAM" id="MobiDB-lite"/>
    </source>
</evidence>
<sequence length="666" mass="72462">MRLTVSGIQHARASWTLVYDRRIAALLVHPELGSACVDFAKQNCEMHCLPNEDVGDELASVDKNDALCAPHLSEDGYLLCSGDCRYQIGVLMSFACRATEQRGVRIVDAAGIKPKVVYNGFGLEKRVRQDEVHDLGPKRWAGADADRAIGLRRENALQGGSAFHSDIMKVFAWLPARPEDEFSPPQNPCKLDETMELARKFTEFQNEHLGAPATGKDAVVPPKAWRPCRIRRVMEDEVCSILNPSDWDYTSPDGRYREEPSCGWPAWCMTAPGTTGIEPRARLKAAVAAEMEKYWLRAEFLRVSPLMARPAYSSAPADYVGAGASVREPSAKGSKRPHSARPEGRPKATRTGDDVAGKGKGNELWHGNEEGKQPRCSVAFRGRCSAAQGRSRAWRLGAADYEFFHPIAGSRHGLVVIVGMELGQLVQWQLELPWPLERGWFKFGGVEIFKTKIAASMGEQKAWENRTPITLASSAVAEFIADVFLCPYEATRIRLVSNPDYAPGMGSCAKKMMSEMGFVGAFYSGFVPILFKQIPYTMAKFVVQQQAAESIYAGIGQTPKTMGAMGNVSVSLGSGVIAGVAAAIISHPADTLLSKINKAGAGGDGGMVSRLMNITKETGLMKLCTTGLGARCVMIGTLTAGQFGVFDIVLNMVGAKKFHFHDPAAH</sequence>
<dbReference type="Pfam" id="PF00153">
    <property type="entry name" value="Mito_carr"/>
    <property type="match status" value="2"/>
</dbReference>
<dbReference type="Proteomes" id="UP001189429">
    <property type="component" value="Unassembled WGS sequence"/>
</dbReference>
<dbReference type="InterPro" id="IPR044677">
    <property type="entry name" value="SLC25A3/Pic2/Mir1-like"/>
</dbReference>
<dbReference type="InterPro" id="IPR023395">
    <property type="entry name" value="MCP_dom_sf"/>
</dbReference>
<organism evidence="12 13">
    <name type="scientific">Prorocentrum cordatum</name>
    <dbReference type="NCBI Taxonomy" id="2364126"/>
    <lineage>
        <taxon>Eukaryota</taxon>
        <taxon>Sar</taxon>
        <taxon>Alveolata</taxon>
        <taxon>Dinophyceae</taxon>
        <taxon>Prorocentrales</taxon>
        <taxon>Prorocentraceae</taxon>
        <taxon>Prorocentrum</taxon>
    </lineage>
</organism>